<reference evidence="1" key="1">
    <citation type="journal article" date="2023" name="Mol. Ecol. Resour.">
        <title>Chromosome-level genome assembly of a triploid poplar Populus alba 'Berolinensis'.</title>
        <authorList>
            <person name="Chen S."/>
            <person name="Yu Y."/>
            <person name="Wang X."/>
            <person name="Wang S."/>
            <person name="Zhang T."/>
            <person name="Zhou Y."/>
            <person name="He R."/>
            <person name="Meng N."/>
            <person name="Wang Y."/>
            <person name="Liu W."/>
            <person name="Liu Z."/>
            <person name="Liu J."/>
            <person name="Guo Q."/>
            <person name="Huang H."/>
            <person name="Sederoff R.R."/>
            <person name="Wang G."/>
            <person name="Qu G."/>
            <person name="Chen S."/>
        </authorList>
    </citation>
    <scope>NUCLEOTIDE SEQUENCE</scope>
    <source>
        <strain evidence="1">SC-2020</strain>
    </source>
</reference>
<gene>
    <name evidence="1" type="ORF">NC653_013181</name>
</gene>
<dbReference type="AlphaFoldDB" id="A0AAD6QTS1"/>
<proteinExistence type="predicted"/>
<protein>
    <submittedName>
        <fullName evidence="1">Uncharacterized protein</fullName>
    </submittedName>
</protein>
<evidence type="ECO:0000313" key="1">
    <source>
        <dbReference type="EMBL" id="KAJ6996505.1"/>
    </source>
</evidence>
<name>A0AAD6QTS1_9ROSI</name>
<keyword evidence="2" id="KW-1185">Reference proteome</keyword>
<accession>A0AAD6QTS1</accession>
<organism evidence="1 2">
    <name type="scientific">Populus alba x Populus x berolinensis</name>
    <dbReference type="NCBI Taxonomy" id="444605"/>
    <lineage>
        <taxon>Eukaryota</taxon>
        <taxon>Viridiplantae</taxon>
        <taxon>Streptophyta</taxon>
        <taxon>Embryophyta</taxon>
        <taxon>Tracheophyta</taxon>
        <taxon>Spermatophyta</taxon>
        <taxon>Magnoliopsida</taxon>
        <taxon>eudicotyledons</taxon>
        <taxon>Gunneridae</taxon>
        <taxon>Pentapetalae</taxon>
        <taxon>rosids</taxon>
        <taxon>fabids</taxon>
        <taxon>Malpighiales</taxon>
        <taxon>Salicaceae</taxon>
        <taxon>Saliceae</taxon>
        <taxon>Populus</taxon>
    </lineage>
</organism>
<comment type="caution">
    <text evidence="1">The sequence shown here is derived from an EMBL/GenBank/DDBJ whole genome shotgun (WGS) entry which is preliminary data.</text>
</comment>
<evidence type="ECO:0000313" key="2">
    <source>
        <dbReference type="Proteomes" id="UP001164929"/>
    </source>
</evidence>
<sequence>MREPVDLWKPYERYPDIVYTTADHKSWHLPLIRLYPLMPRHACWISDVRTSQSFKSRATPLTGMKTDLSPVVARRAVEITDKPLIRYSFVMCKIFYRKRHLKNCKILLK</sequence>
<dbReference type="Proteomes" id="UP001164929">
    <property type="component" value="Chromosome 5"/>
</dbReference>
<dbReference type="EMBL" id="JAQIZT010000005">
    <property type="protein sequence ID" value="KAJ6996505.1"/>
    <property type="molecule type" value="Genomic_DNA"/>
</dbReference>